<dbReference type="Pfam" id="PF05495">
    <property type="entry name" value="zf-CHY"/>
    <property type="match status" value="1"/>
</dbReference>
<gene>
    <name evidence="6" type="ORF">RNJ44_01176</name>
</gene>
<evidence type="ECO:0000256" key="3">
    <source>
        <dbReference type="ARBA" id="ARBA00022833"/>
    </source>
</evidence>
<dbReference type="EMBL" id="JBEVYD010000009">
    <property type="protein sequence ID" value="KAL3230727.1"/>
    <property type="molecule type" value="Genomic_DNA"/>
</dbReference>
<evidence type="ECO:0000313" key="6">
    <source>
        <dbReference type="EMBL" id="KAL3230727.1"/>
    </source>
</evidence>
<reference evidence="6 7" key="1">
    <citation type="submission" date="2024-05" db="EMBL/GenBank/DDBJ databases">
        <title>Long read based assembly of the Candida bracarensis genome reveals expanded adhesin content.</title>
        <authorList>
            <person name="Marcet-Houben M."/>
            <person name="Ksiezopolska E."/>
            <person name="Gabaldon T."/>
        </authorList>
    </citation>
    <scope>NUCLEOTIDE SEQUENCE [LARGE SCALE GENOMIC DNA]</scope>
    <source>
        <strain evidence="6 7">CBM6</strain>
    </source>
</reference>
<feature type="domain" description="CHY-type" evidence="5">
    <location>
        <begin position="10"/>
        <end position="92"/>
    </location>
</feature>
<protein>
    <submittedName>
        <fullName evidence="6">Helper of Tim protein 13</fullName>
    </submittedName>
</protein>
<keyword evidence="1" id="KW-0479">Metal-binding</keyword>
<dbReference type="InterPro" id="IPR008913">
    <property type="entry name" value="Znf_CHY"/>
</dbReference>
<dbReference type="PANTHER" id="PTHR28082">
    <property type="entry name" value="ZINC FINGER PROTEIN"/>
    <property type="match status" value="1"/>
</dbReference>
<comment type="caution">
    <text evidence="6">The sequence shown here is derived from an EMBL/GenBank/DDBJ whole genome shotgun (WGS) entry which is preliminary data.</text>
</comment>
<proteinExistence type="predicted"/>
<dbReference type="InterPro" id="IPR016694">
    <property type="entry name" value="UCP017292"/>
</dbReference>
<evidence type="ECO:0000313" key="7">
    <source>
        <dbReference type="Proteomes" id="UP001623330"/>
    </source>
</evidence>
<evidence type="ECO:0000256" key="1">
    <source>
        <dbReference type="ARBA" id="ARBA00022723"/>
    </source>
</evidence>
<dbReference type="PIRSF" id="PIRSF017292">
    <property type="entry name" value="UCP017292_Znf_CHY"/>
    <property type="match status" value="1"/>
</dbReference>
<sequence length="114" mass="13221">MSQYKLKGKIVDKHTRCEHWNTDLDIIALKFKCCDTFYPCISCHRETTDHEIQKYDINSDEKVILCGNCNSLLTFHEYTSKTNPLQCPKCSALFNPGCKNHYGLYFDNAEACTR</sequence>
<dbReference type="Proteomes" id="UP001623330">
    <property type="component" value="Unassembled WGS sequence"/>
</dbReference>
<evidence type="ECO:0000256" key="2">
    <source>
        <dbReference type="ARBA" id="ARBA00022771"/>
    </source>
</evidence>
<dbReference type="InterPro" id="IPR052604">
    <property type="entry name" value="Mito_Tim_assembly_helper"/>
</dbReference>
<keyword evidence="7" id="KW-1185">Reference proteome</keyword>
<evidence type="ECO:0000256" key="4">
    <source>
        <dbReference type="PROSITE-ProRule" id="PRU00601"/>
    </source>
</evidence>
<dbReference type="PANTHER" id="PTHR28082:SF1">
    <property type="entry name" value="HELPER OF TIM PROTEIN 13"/>
    <property type="match status" value="1"/>
</dbReference>
<keyword evidence="2 4" id="KW-0863">Zinc-finger</keyword>
<organism evidence="6 7">
    <name type="scientific">Nakaseomyces bracarensis</name>
    <dbReference type="NCBI Taxonomy" id="273131"/>
    <lineage>
        <taxon>Eukaryota</taxon>
        <taxon>Fungi</taxon>
        <taxon>Dikarya</taxon>
        <taxon>Ascomycota</taxon>
        <taxon>Saccharomycotina</taxon>
        <taxon>Saccharomycetes</taxon>
        <taxon>Saccharomycetales</taxon>
        <taxon>Saccharomycetaceae</taxon>
        <taxon>Nakaseomyces</taxon>
    </lineage>
</organism>
<dbReference type="InterPro" id="IPR037274">
    <property type="entry name" value="Znf_CHY_sf"/>
</dbReference>
<evidence type="ECO:0000259" key="5">
    <source>
        <dbReference type="PROSITE" id="PS51266"/>
    </source>
</evidence>
<dbReference type="SUPFAM" id="SSF161219">
    <property type="entry name" value="CHY zinc finger-like"/>
    <property type="match status" value="1"/>
</dbReference>
<keyword evidence="3" id="KW-0862">Zinc</keyword>
<name>A0ABR4NRA0_9SACH</name>
<dbReference type="PROSITE" id="PS51266">
    <property type="entry name" value="ZF_CHY"/>
    <property type="match status" value="1"/>
</dbReference>
<accession>A0ABR4NRA0</accession>